<gene>
    <name evidence="4" type="ORF">P0M35_00295</name>
</gene>
<keyword evidence="5" id="KW-1185">Reference proteome</keyword>
<keyword evidence="1" id="KW-0732">Signal</keyword>
<dbReference type="EMBL" id="JARGDL010000001">
    <property type="protein sequence ID" value="MDF1610575.1"/>
    <property type="molecule type" value="Genomic_DNA"/>
</dbReference>
<dbReference type="Pfam" id="PF13424">
    <property type="entry name" value="TPR_12"/>
    <property type="match status" value="1"/>
</dbReference>
<feature type="repeat" description="TPR" evidence="2">
    <location>
        <begin position="755"/>
        <end position="788"/>
    </location>
</feature>
<feature type="repeat" description="TPR" evidence="2">
    <location>
        <begin position="718"/>
        <end position="751"/>
    </location>
</feature>
<dbReference type="InterPro" id="IPR039565">
    <property type="entry name" value="BamD-like"/>
</dbReference>
<dbReference type="SMART" id="SM00028">
    <property type="entry name" value="TPR"/>
    <property type="match status" value="20"/>
</dbReference>
<proteinExistence type="predicted"/>
<dbReference type="SUPFAM" id="SSF48452">
    <property type="entry name" value="TPR-like"/>
    <property type="match status" value="5"/>
</dbReference>
<dbReference type="RefSeq" id="WP_321534340.1">
    <property type="nucleotide sequence ID" value="NZ_JARGDL010000001.1"/>
</dbReference>
<dbReference type="Proteomes" id="UP001221302">
    <property type="component" value="Unassembled WGS sequence"/>
</dbReference>
<feature type="repeat" description="TPR" evidence="2">
    <location>
        <begin position="607"/>
        <end position="640"/>
    </location>
</feature>
<dbReference type="AlphaFoldDB" id="A0AAE3TB94"/>
<evidence type="ECO:0000259" key="3">
    <source>
        <dbReference type="Pfam" id="PF13525"/>
    </source>
</evidence>
<sequence>MKKLLILLLFTNSIFSQNDNKIFDEAFKAYYDFNYGVALKFFEQIKNSDKIDQKDKSISKFYIADCLLNLDQLDGAAIEFEEFIQENFVSDLKSIAYYKLGVIYNKKNEFRKARDRFFTLINNFPYTEFYGSALYWIAESYNSENKFADAEDYFKEAITNKRTNQFYVNSIYSLAQVYEKTNEFKKAIVLYDEILTYYNKSELSPLAEFRIGICYFNLNDYDNAILELSDNQINLLDEEKQNEAKYFLAVSHARLNEFFDANEILLQLINNSSNKDFVNRALFSKAWIDFQQNKYKDAFVVFDSLYKTSTDSIKILSLYWSGECQRYLGNSKKAEEIFQKFLTDYPEHRLASKAQFSRGVVFANESNSKVAEESLQSAVLSNDIQTKLKALILLGELRLNNKLYAEAKKYFTDAKNIKAANQDLIYRINLGLGVTNYFLKNYSDAENNLEYIIKNDKSFESDKVNFYLAEVYFYQGKYVAALKHYNLVKSNDKLINRQTLLGKAYSYFNSKDFRNAIEIFSDYINRFPNDKNISEIKLRLADSYYGSKNFGKAAALYQQIFSNDKNLDNDLAYYQFGQALFKSGKSENAINIFEELQVKFPKSKYVDESQYVIGWIHFQQNKFDDAISSYKTLLSKYPNTDLRPIVEYSIGDSYFNKGSYDSSIVYYSRVIEGYPNSQYIFDAVNGIQYSYVALNQPEKAISFIDEFISNNPNSKFSDQIYFKKGDLYYSLENYNQAINSYKDFINHYPKSNLVANAYYWIGKSASNLKNYDEAISNFSSSRSLALKNDIGISSTVELVNIYFEKNQFNDAYKILEETIAANSSSNRIPELLFLRGKTEVKLGSIDDAIATFEQVANFYNSSIYSAKSKVEIGKIELSRNNYDKAELYLREVAEKNLDDLGAEAQYNLGMVYFNQNKIEEAITHFVRTRSVFAAYDEWYTKSLLRLGDCFIKLNDKKQAREMFRAVLIRHSNDSYADEAKKKMKGL</sequence>
<feature type="repeat" description="TPR" evidence="2">
    <location>
        <begin position="902"/>
        <end position="935"/>
    </location>
</feature>
<organism evidence="4 5">
    <name type="scientific">Stygiobacter electus</name>
    <dbReference type="NCBI Taxonomy" id="3032292"/>
    <lineage>
        <taxon>Bacteria</taxon>
        <taxon>Pseudomonadati</taxon>
        <taxon>Ignavibacteriota</taxon>
        <taxon>Ignavibacteria</taxon>
        <taxon>Ignavibacteriales</taxon>
        <taxon>Melioribacteraceae</taxon>
        <taxon>Stygiobacter</taxon>
    </lineage>
</organism>
<dbReference type="PANTHER" id="PTHR12558:SF13">
    <property type="entry name" value="CELL DIVISION CYCLE PROTEIN 27 HOMOLOG"/>
    <property type="match status" value="1"/>
</dbReference>
<dbReference type="Gene3D" id="1.25.40.10">
    <property type="entry name" value="Tetratricopeptide repeat domain"/>
    <property type="match status" value="9"/>
</dbReference>
<feature type="domain" description="Outer membrane lipoprotein BamD-like" evidence="3">
    <location>
        <begin position="648"/>
        <end position="754"/>
    </location>
</feature>
<protein>
    <submittedName>
        <fullName evidence="4">Tetratricopeptide repeat protein</fullName>
    </submittedName>
</protein>
<name>A0AAE3TB94_9BACT</name>
<evidence type="ECO:0000313" key="5">
    <source>
        <dbReference type="Proteomes" id="UP001221302"/>
    </source>
</evidence>
<feature type="repeat" description="TPR" evidence="2">
    <location>
        <begin position="644"/>
        <end position="677"/>
    </location>
</feature>
<keyword evidence="2" id="KW-0802">TPR repeat</keyword>
<dbReference type="Pfam" id="PF13181">
    <property type="entry name" value="TPR_8"/>
    <property type="match status" value="2"/>
</dbReference>
<dbReference type="PROSITE" id="PS50005">
    <property type="entry name" value="TPR"/>
    <property type="match status" value="6"/>
</dbReference>
<reference evidence="4" key="1">
    <citation type="submission" date="2023-03" db="EMBL/GenBank/DDBJ databases">
        <title>Stygiobacter electus gen. nov., sp. nov., facultatively anaerobic thermotolerant bacterium of the class Ignavibacteria from a well of Yessentuki mineral water deposit.</title>
        <authorList>
            <person name="Podosokorskaya O.A."/>
            <person name="Elcheninov A.G."/>
            <person name="Petrova N.F."/>
            <person name="Zavarzina D.G."/>
            <person name="Kublanov I.V."/>
            <person name="Merkel A.Y."/>
        </authorList>
    </citation>
    <scope>NUCLEOTIDE SEQUENCE</scope>
    <source>
        <strain evidence="4">09-Me</strain>
    </source>
</reference>
<dbReference type="InterPro" id="IPR019734">
    <property type="entry name" value="TPR_rpt"/>
</dbReference>
<dbReference type="PANTHER" id="PTHR12558">
    <property type="entry name" value="CELL DIVISION CYCLE 16,23,27"/>
    <property type="match status" value="1"/>
</dbReference>
<accession>A0AAE3TB94</accession>
<comment type="caution">
    <text evidence="4">The sequence shown here is derived from an EMBL/GenBank/DDBJ whole genome shotgun (WGS) entry which is preliminary data.</text>
</comment>
<dbReference type="Pfam" id="PF13525">
    <property type="entry name" value="YfiO"/>
    <property type="match status" value="1"/>
</dbReference>
<feature type="repeat" description="TPR" evidence="2">
    <location>
        <begin position="94"/>
        <end position="127"/>
    </location>
</feature>
<dbReference type="Pfam" id="PF13174">
    <property type="entry name" value="TPR_6"/>
    <property type="match status" value="3"/>
</dbReference>
<evidence type="ECO:0000313" key="4">
    <source>
        <dbReference type="EMBL" id="MDF1610575.1"/>
    </source>
</evidence>
<dbReference type="Pfam" id="PF13432">
    <property type="entry name" value="TPR_16"/>
    <property type="match status" value="1"/>
</dbReference>
<evidence type="ECO:0000256" key="1">
    <source>
        <dbReference type="ARBA" id="ARBA00022729"/>
    </source>
</evidence>
<evidence type="ECO:0000256" key="2">
    <source>
        <dbReference type="PROSITE-ProRule" id="PRU00339"/>
    </source>
</evidence>
<dbReference type="InterPro" id="IPR011990">
    <property type="entry name" value="TPR-like_helical_dom_sf"/>
</dbReference>